<evidence type="ECO:0000313" key="13">
    <source>
        <dbReference type="Ensembl" id="ENSFHEP00000011535.1"/>
    </source>
</evidence>
<feature type="compositionally biased region" description="Low complexity" evidence="11">
    <location>
        <begin position="168"/>
        <end position="177"/>
    </location>
</feature>
<dbReference type="FunFam" id="3.30.160.60:FF:000446">
    <property type="entry name" value="Zinc finger protein"/>
    <property type="match status" value="1"/>
</dbReference>
<dbReference type="InterPro" id="IPR013087">
    <property type="entry name" value="Znf_C2H2_type"/>
</dbReference>
<feature type="region of interest" description="Disordered" evidence="11">
    <location>
        <begin position="152"/>
        <end position="238"/>
    </location>
</feature>
<feature type="domain" description="C2H2-type" evidence="12">
    <location>
        <begin position="438"/>
        <end position="465"/>
    </location>
</feature>
<dbReference type="Pfam" id="PF13912">
    <property type="entry name" value="zf-C2H2_6"/>
    <property type="match status" value="1"/>
</dbReference>
<keyword evidence="7" id="KW-0238">DNA-binding</keyword>
<reference evidence="13" key="1">
    <citation type="submission" date="2025-08" db="UniProtKB">
        <authorList>
            <consortium name="Ensembl"/>
        </authorList>
    </citation>
    <scope>IDENTIFICATION</scope>
</reference>
<accession>A0A3Q2PH27</accession>
<evidence type="ECO:0000256" key="1">
    <source>
        <dbReference type="ARBA" id="ARBA00004123"/>
    </source>
</evidence>
<dbReference type="GO" id="GO:0008270">
    <property type="term" value="F:zinc ion binding"/>
    <property type="evidence" value="ECO:0007669"/>
    <property type="project" value="UniProtKB-KW"/>
</dbReference>
<reference evidence="13" key="2">
    <citation type="submission" date="2025-09" db="UniProtKB">
        <authorList>
            <consortium name="Ensembl"/>
        </authorList>
    </citation>
    <scope>IDENTIFICATION</scope>
</reference>
<dbReference type="Ensembl" id="ENSFHET00000018548.1">
    <property type="protein sequence ID" value="ENSFHEP00000011535.1"/>
    <property type="gene ID" value="ENSFHEG00000000789.1"/>
</dbReference>
<evidence type="ECO:0000256" key="11">
    <source>
        <dbReference type="SAM" id="MobiDB-lite"/>
    </source>
</evidence>
<dbReference type="FunFam" id="3.30.160.60:FF:000065">
    <property type="entry name" value="B-cell CLL/lymphoma 6, member B"/>
    <property type="match status" value="1"/>
</dbReference>
<dbReference type="PANTHER" id="PTHR24379:SF121">
    <property type="entry name" value="C2H2-TYPE DOMAIN-CONTAINING PROTEIN"/>
    <property type="match status" value="1"/>
</dbReference>
<feature type="domain" description="C2H2-type" evidence="12">
    <location>
        <begin position="381"/>
        <end position="408"/>
    </location>
</feature>
<feature type="compositionally biased region" description="Polar residues" evidence="11">
    <location>
        <begin position="182"/>
        <end position="191"/>
    </location>
</feature>
<dbReference type="FunFam" id="3.30.160.60:FF:000100">
    <property type="entry name" value="Zinc finger 45-like"/>
    <property type="match status" value="1"/>
</dbReference>
<dbReference type="Proteomes" id="UP000265000">
    <property type="component" value="Unplaced"/>
</dbReference>
<comment type="subcellular location">
    <subcellularLocation>
        <location evidence="1">Nucleus</location>
    </subcellularLocation>
</comment>
<keyword evidence="9" id="KW-0539">Nucleus</keyword>
<name>A0A3Q2PH27_FUNHE</name>
<evidence type="ECO:0000313" key="14">
    <source>
        <dbReference type="Proteomes" id="UP000265000"/>
    </source>
</evidence>
<dbReference type="SMART" id="SM00355">
    <property type="entry name" value="ZnF_C2H2"/>
    <property type="match status" value="10"/>
</dbReference>
<keyword evidence="3" id="KW-0677">Repeat</keyword>
<dbReference type="STRING" id="8078.ENSFHEP00000011535"/>
<feature type="compositionally biased region" description="Acidic residues" evidence="11">
    <location>
        <begin position="192"/>
        <end position="201"/>
    </location>
</feature>
<organism evidence="13 14">
    <name type="scientific">Fundulus heteroclitus</name>
    <name type="common">Killifish</name>
    <name type="synonym">Mummichog</name>
    <dbReference type="NCBI Taxonomy" id="8078"/>
    <lineage>
        <taxon>Eukaryota</taxon>
        <taxon>Metazoa</taxon>
        <taxon>Chordata</taxon>
        <taxon>Craniata</taxon>
        <taxon>Vertebrata</taxon>
        <taxon>Euteleostomi</taxon>
        <taxon>Actinopterygii</taxon>
        <taxon>Neopterygii</taxon>
        <taxon>Teleostei</taxon>
        <taxon>Neoteleostei</taxon>
        <taxon>Acanthomorphata</taxon>
        <taxon>Ovalentaria</taxon>
        <taxon>Atherinomorphae</taxon>
        <taxon>Cyprinodontiformes</taxon>
        <taxon>Fundulidae</taxon>
        <taxon>Fundulus</taxon>
    </lineage>
</organism>
<keyword evidence="6" id="KW-0805">Transcription regulation</keyword>
<sequence length="528" mass="60019">MIKEDLKDPDFEIPPRSVQRGRKRHHLTLKINTKEPLNLRIRILEDSETTVLSNAVFKKYPIWDLGCPHGLEEAAFLDLLRSTFPQLAAGEPFDTFITDKSRKLQPLNVKALTPEEIYTAIKSIGNSALYIRPKKEEVKTKKKEEHLVADSTIIDPGIMDNETGLPTSSVQSVQGSGKSDMSIESKSQQDNLQDENEEGDSNTDSSSTRDQTSEGDKTMKPFPKLQRQGQGKQGRKRNGETKMSCKVCGLWYQNYGCLMNHALNHVNNPQSVCGVCGEKFESVEALKETLGSHQNIHNCSHCGKSFVSIIRFNNHVANHTGESLFKCDVCSKTFSTKRSLHIHHWVHVEDKPHKCDICKQSFGLESLLKAHMKQHGRKELYKCKICNKSLTTRQSVTRHALTHSDKLHYGCETCGKRFKSESGLKSHEKTHTVGELPFLCHICCKTCRCKRTLMSHLKVHSTEKPFVCTVCSKAFKYKTSLYKHMKVHTVETPFECCECGRRFKQKSHLKQHMKIHSGIKDFICSVYL</sequence>
<evidence type="ECO:0000256" key="6">
    <source>
        <dbReference type="ARBA" id="ARBA00023015"/>
    </source>
</evidence>
<keyword evidence="14" id="KW-1185">Reference proteome</keyword>
<dbReference type="InterPro" id="IPR036236">
    <property type="entry name" value="Znf_C2H2_sf"/>
</dbReference>
<dbReference type="FunFam" id="3.30.160.60:FF:000303">
    <property type="entry name" value="Zinc finger protein 41"/>
    <property type="match status" value="1"/>
</dbReference>
<dbReference type="GO" id="GO:0005634">
    <property type="term" value="C:nucleus"/>
    <property type="evidence" value="ECO:0007669"/>
    <property type="project" value="UniProtKB-SubCell"/>
</dbReference>
<dbReference type="PANTHER" id="PTHR24379">
    <property type="entry name" value="KRAB AND ZINC FINGER DOMAIN-CONTAINING"/>
    <property type="match status" value="1"/>
</dbReference>
<feature type="domain" description="C2H2-type" evidence="12">
    <location>
        <begin position="409"/>
        <end position="432"/>
    </location>
</feature>
<feature type="domain" description="C2H2-type" evidence="12">
    <location>
        <begin position="466"/>
        <end position="493"/>
    </location>
</feature>
<dbReference type="PROSITE" id="PS50157">
    <property type="entry name" value="ZINC_FINGER_C2H2_2"/>
    <property type="match status" value="8"/>
</dbReference>
<evidence type="ECO:0000259" key="12">
    <source>
        <dbReference type="PROSITE" id="PS50157"/>
    </source>
</evidence>
<dbReference type="Gene3D" id="3.30.160.60">
    <property type="entry name" value="Classic Zinc Finger"/>
    <property type="match status" value="7"/>
</dbReference>
<dbReference type="Pfam" id="PF00096">
    <property type="entry name" value="zf-C2H2"/>
    <property type="match status" value="5"/>
</dbReference>
<dbReference type="PROSITE" id="PS00028">
    <property type="entry name" value="ZINC_FINGER_C2H2_1"/>
    <property type="match status" value="9"/>
</dbReference>
<feature type="domain" description="C2H2-type" evidence="12">
    <location>
        <begin position="325"/>
        <end position="352"/>
    </location>
</feature>
<keyword evidence="5" id="KW-0862">Zinc</keyword>
<dbReference type="GeneTree" id="ENSGT00940000164868"/>
<evidence type="ECO:0000256" key="5">
    <source>
        <dbReference type="ARBA" id="ARBA00022833"/>
    </source>
</evidence>
<protein>
    <submittedName>
        <fullName evidence="13">Uncharacterized LOC105919956</fullName>
    </submittedName>
</protein>
<evidence type="ECO:0000256" key="3">
    <source>
        <dbReference type="ARBA" id="ARBA00022737"/>
    </source>
</evidence>
<dbReference type="GO" id="GO:1990837">
    <property type="term" value="F:sequence-specific double-stranded DNA binding"/>
    <property type="evidence" value="ECO:0007669"/>
    <property type="project" value="UniProtKB-ARBA"/>
</dbReference>
<evidence type="ECO:0000256" key="4">
    <source>
        <dbReference type="ARBA" id="ARBA00022771"/>
    </source>
</evidence>
<evidence type="ECO:0000256" key="9">
    <source>
        <dbReference type="ARBA" id="ARBA00023242"/>
    </source>
</evidence>
<feature type="domain" description="C2H2-type" evidence="12">
    <location>
        <begin position="494"/>
        <end position="521"/>
    </location>
</feature>
<dbReference type="FunFam" id="3.30.160.60:FF:000646">
    <property type="entry name" value="Myeloid zinc finger 1"/>
    <property type="match status" value="1"/>
</dbReference>
<evidence type="ECO:0000256" key="7">
    <source>
        <dbReference type="ARBA" id="ARBA00023125"/>
    </source>
</evidence>
<feature type="domain" description="C2H2-type" evidence="12">
    <location>
        <begin position="297"/>
        <end position="324"/>
    </location>
</feature>
<evidence type="ECO:0000256" key="8">
    <source>
        <dbReference type="ARBA" id="ARBA00023163"/>
    </source>
</evidence>
<keyword evidence="8" id="KW-0804">Transcription</keyword>
<proteinExistence type="predicted"/>
<keyword evidence="4 10" id="KW-0863">Zinc-finger</keyword>
<feature type="domain" description="C2H2-type" evidence="12">
    <location>
        <begin position="353"/>
        <end position="380"/>
    </location>
</feature>
<evidence type="ECO:0000256" key="10">
    <source>
        <dbReference type="PROSITE-ProRule" id="PRU00042"/>
    </source>
</evidence>
<evidence type="ECO:0000256" key="2">
    <source>
        <dbReference type="ARBA" id="ARBA00022723"/>
    </source>
</evidence>
<keyword evidence="2" id="KW-0479">Metal-binding</keyword>
<dbReference type="AlphaFoldDB" id="A0A3Q2PH27"/>
<dbReference type="SUPFAM" id="SSF57667">
    <property type="entry name" value="beta-beta-alpha zinc fingers"/>
    <property type="match status" value="6"/>
</dbReference>